<feature type="domain" description="DUF305" evidence="3">
    <location>
        <begin position="59"/>
        <end position="199"/>
    </location>
</feature>
<evidence type="ECO:0000256" key="1">
    <source>
        <dbReference type="SAM" id="MobiDB-lite"/>
    </source>
</evidence>
<comment type="caution">
    <text evidence="4">The sequence shown here is derived from an EMBL/GenBank/DDBJ whole genome shotgun (WGS) entry which is preliminary data.</text>
</comment>
<evidence type="ECO:0000313" key="4">
    <source>
        <dbReference type="EMBL" id="GGU40177.1"/>
    </source>
</evidence>
<gene>
    <name evidence="4" type="ORF">GCM10010178_35740</name>
</gene>
<dbReference type="InterPro" id="IPR005183">
    <property type="entry name" value="DUF305_CopM-like"/>
</dbReference>
<dbReference type="PANTHER" id="PTHR36933:SF1">
    <property type="entry name" value="SLL0788 PROTEIN"/>
    <property type="match status" value="1"/>
</dbReference>
<dbReference type="Gene3D" id="1.20.1260.10">
    <property type="match status" value="1"/>
</dbReference>
<feature type="region of interest" description="Disordered" evidence="1">
    <location>
        <begin position="28"/>
        <end position="55"/>
    </location>
</feature>
<accession>A0ABQ2UJG2</accession>
<dbReference type="Pfam" id="PF03713">
    <property type="entry name" value="DUF305"/>
    <property type="match status" value="1"/>
</dbReference>
<reference evidence="5" key="1">
    <citation type="journal article" date="2019" name="Int. J. Syst. Evol. Microbiol.">
        <title>The Global Catalogue of Microorganisms (GCM) 10K type strain sequencing project: providing services to taxonomists for standard genome sequencing and annotation.</title>
        <authorList>
            <consortium name="The Broad Institute Genomics Platform"/>
            <consortium name="The Broad Institute Genome Sequencing Center for Infectious Disease"/>
            <person name="Wu L."/>
            <person name="Ma J."/>
        </authorList>
    </citation>
    <scope>NUCLEOTIDE SEQUENCE [LARGE SCALE GENOMIC DNA]</scope>
    <source>
        <strain evidence="5">JCM 3296</strain>
    </source>
</reference>
<feature type="compositionally biased region" description="Polar residues" evidence="1">
    <location>
        <begin position="37"/>
        <end position="46"/>
    </location>
</feature>
<sequence>MRVMRSGVAVIALVLALAGCTSEPPAAPIIAPDTPGGSASTISPSDASRAVPAPPNDADRQYVAMMIVHHEQALAMTRFAPDRAENATVKGLADRIRYSQEPEIGAMKQWQRTFNAIGTHGDHGSMPGMATQDQLNALGAARGKDFDRMFLELMIKHHEGAITMATDVKSAGVNVQVEEMADDVIAVQTDEINRMKALLSTL</sequence>
<dbReference type="Proteomes" id="UP000649573">
    <property type="component" value="Unassembled WGS sequence"/>
</dbReference>
<evidence type="ECO:0000256" key="2">
    <source>
        <dbReference type="SAM" id="SignalP"/>
    </source>
</evidence>
<keyword evidence="2" id="KW-0732">Signal</keyword>
<dbReference type="PROSITE" id="PS51257">
    <property type="entry name" value="PROKAR_LIPOPROTEIN"/>
    <property type="match status" value="1"/>
</dbReference>
<keyword evidence="4" id="KW-0449">Lipoprotein</keyword>
<feature type="signal peptide" evidence="2">
    <location>
        <begin position="1"/>
        <end position="26"/>
    </location>
</feature>
<evidence type="ECO:0000313" key="5">
    <source>
        <dbReference type="Proteomes" id="UP000649573"/>
    </source>
</evidence>
<proteinExistence type="predicted"/>
<organism evidence="4 5">
    <name type="scientific">Lentzea flava</name>
    <dbReference type="NCBI Taxonomy" id="103732"/>
    <lineage>
        <taxon>Bacteria</taxon>
        <taxon>Bacillati</taxon>
        <taxon>Actinomycetota</taxon>
        <taxon>Actinomycetes</taxon>
        <taxon>Pseudonocardiales</taxon>
        <taxon>Pseudonocardiaceae</taxon>
        <taxon>Lentzea</taxon>
    </lineage>
</organism>
<feature type="chain" id="PRO_5047400003" evidence="2">
    <location>
        <begin position="27"/>
        <end position="202"/>
    </location>
</feature>
<dbReference type="PANTHER" id="PTHR36933">
    <property type="entry name" value="SLL0788 PROTEIN"/>
    <property type="match status" value="1"/>
</dbReference>
<dbReference type="EMBL" id="BMRE01000013">
    <property type="protein sequence ID" value="GGU40177.1"/>
    <property type="molecule type" value="Genomic_DNA"/>
</dbReference>
<name>A0ABQ2UJG2_9PSEU</name>
<protein>
    <submittedName>
        <fullName evidence="4">Lipoprotein</fullName>
    </submittedName>
</protein>
<keyword evidence="5" id="KW-1185">Reference proteome</keyword>
<evidence type="ECO:0000259" key="3">
    <source>
        <dbReference type="Pfam" id="PF03713"/>
    </source>
</evidence>
<dbReference type="InterPro" id="IPR012347">
    <property type="entry name" value="Ferritin-like"/>
</dbReference>